<evidence type="ECO:0000313" key="2">
    <source>
        <dbReference type="Proteomes" id="UP000020103"/>
    </source>
</evidence>
<accession>A0A829Q0B7</accession>
<dbReference type="EMBL" id="JAOF01000001">
    <property type="protein sequence ID" value="EUA46210.1"/>
    <property type="molecule type" value="Genomic_DNA"/>
</dbReference>
<gene>
    <name evidence="1" type="ORF">I543_3047</name>
</gene>
<dbReference type="Proteomes" id="UP000020103">
    <property type="component" value="Unassembled WGS sequence"/>
</dbReference>
<protein>
    <submittedName>
        <fullName evidence="1">Uncharacterized protein</fullName>
    </submittedName>
</protein>
<comment type="caution">
    <text evidence="1">The sequence shown here is derived from an EMBL/GenBank/DDBJ whole genome shotgun (WGS) entry which is preliminary data.</text>
</comment>
<name>A0A829Q0B7_9MYCO</name>
<proteinExistence type="predicted"/>
<dbReference type="AlphaFoldDB" id="A0A829Q0B7"/>
<sequence length="39" mass="3798">MAPAAEQTPHAIALAAITIGACSSVPSVSFRSAQGGVTE</sequence>
<organism evidence="1 2">
    <name type="scientific">Mycobacteroides abscessus 21</name>
    <dbReference type="NCBI Taxonomy" id="1299324"/>
    <lineage>
        <taxon>Bacteria</taxon>
        <taxon>Bacillati</taxon>
        <taxon>Actinomycetota</taxon>
        <taxon>Actinomycetes</taxon>
        <taxon>Mycobacteriales</taxon>
        <taxon>Mycobacteriaceae</taxon>
        <taxon>Mycobacteroides</taxon>
        <taxon>Mycobacteroides abscessus</taxon>
    </lineage>
</organism>
<reference evidence="1 2" key="1">
    <citation type="submission" date="2013-12" db="EMBL/GenBank/DDBJ databases">
        <authorList>
            <person name="Madinger N."/>
            <person name="Lenaerts A."/>
            <person name="Ordway D."/>
            <person name="DeGroote M.A."/>
            <person name="Parker T."/>
            <person name="Sizemore C."/>
            <person name="Tallon L.J."/>
            <person name="Sadzewicz L.K."/>
            <person name="Sengamalay N."/>
            <person name="Fraser C.M."/>
            <person name="Hine E."/>
            <person name="Shefchek K.A."/>
            <person name="Das S.P."/>
            <person name="Tettelin H."/>
        </authorList>
    </citation>
    <scope>NUCLEOTIDE SEQUENCE [LARGE SCALE GENOMIC DNA]</scope>
    <source>
        <strain evidence="1 2">21</strain>
    </source>
</reference>
<evidence type="ECO:0000313" key="1">
    <source>
        <dbReference type="EMBL" id="EUA46210.1"/>
    </source>
</evidence>